<reference evidence="2" key="1">
    <citation type="submission" date="2021-02" db="EMBL/GenBank/DDBJ databases">
        <authorList>
            <person name="Dougan E. K."/>
            <person name="Rhodes N."/>
            <person name="Thang M."/>
            <person name="Chan C."/>
        </authorList>
    </citation>
    <scope>NUCLEOTIDE SEQUENCE</scope>
</reference>
<dbReference type="Proteomes" id="UP000654075">
    <property type="component" value="Unassembled WGS sequence"/>
</dbReference>
<sequence length="309" mass="34856">MHPTLQTFLSAHFVSPDLHLLNMAHVLAGASASSDGSAACDKNCPCNKCNAKVRSLLVEDIPQTLADSLGGEDMNKFSCGQLCTMLSGMLHIPEDRIKEHTGVIKTCVETYLAERWAQDPEAQLAEDLATAKKRQRAEEKEVHKKKQTQEKEHKKQRQEGEKEKKEVEKQIASEKAVKDKKEKTKQDKGKARNLRRKVQRRKAKQSDKVAHAKMLAKDAVYRQRRVDRKDAVLKSSIAVVEANRANWTAFDQSFDPQTDEPEEDGYHPVHDDEPVRALWFWAGGNLPAETEEAAQAHLDACHALERMMS</sequence>
<organism evidence="2 3">
    <name type="scientific">Polarella glacialis</name>
    <name type="common">Dinoflagellate</name>
    <dbReference type="NCBI Taxonomy" id="89957"/>
    <lineage>
        <taxon>Eukaryota</taxon>
        <taxon>Sar</taxon>
        <taxon>Alveolata</taxon>
        <taxon>Dinophyceae</taxon>
        <taxon>Suessiales</taxon>
        <taxon>Suessiaceae</taxon>
        <taxon>Polarella</taxon>
    </lineage>
</organism>
<dbReference type="AlphaFoldDB" id="A0A813G4W4"/>
<accession>A0A813G4W4</accession>
<feature type="compositionally biased region" description="Basic and acidic residues" evidence="1">
    <location>
        <begin position="136"/>
        <end position="190"/>
    </location>
</feature>
<comment type="caution">
    <text evidence="2">The sequence shown here is derived from an EMBL/GenBank/DDBJ whole genome shotgun (WGS) entry which is preliminary data.</text>
</comment>
<keyword evidence="3" id="KW-1185">Reference proteome</keyword>
<feature type="region of interest" description="Disordered" evidence="1">
    <location>
        <begin position="128"/>
        <end position="211"/>
    </location>
</feature>
<feature type="compositionally biased region" description="Basic residues" evidence="1">
    <location>
        <begin position="191"/>
        <end position="203"/>
    </location>
</feature>
<gene>
    <name evidence="2" type="ORF">PGLA1383_LOCUS37306</name>
</gene>
<dbReference type="EMBL" id="CAJNNV010027208">
    <property type="protein sequence ID" value="CAE8619723.1"/>
    <property type="molecule type" value="Genomic_DNA"/>
</dbReference>
<evidence type="ECO:0000313" key="2">
    <source>
        <dbReference type="EMBL" id="CAE8619723.1"/>
    </source>
</evidence>
<evidence type="ECO:0000313" key="3">
    <source>
        <dbReference type="Proteomes" id="UP000654075"/>
    </source>
</evidence>
<protein>
    <submittedName>
        <fullName evidence="2">Uncharacterized protein</fullName>
    </submittedName>
</protein>
<evidence type="ECO:0000256" key="1">
    <source>
        <dbReference type="SAM" id="MobiDB-lite"/>
    </source>
</evidence>
<name>A0A813G4W4_POLGL</name>
<proteinExistence type="predicted"/>